<gene>
    <name evidence="2" type="ORF">NLX61_03065</name>
</gene>
<accession>A0AAJ1FMD2</accession>
<comment type="caution">
    <text evidence="2">The sequence shown here is derived from an EMBL/GenBank/DDBJ whole genome shotgun (WGS) entry which is preliminary data.</text>
</comment>
<organism evidence="2 3">
    <name type="scientific">Fusobacterium vincentii</name>
    <name type="common">Fusobacterium nucleatum subsp. vincentii</name>
    <dbReference type="NCBI Taxonomy" id="155615"/>
    <lineage>
        <taxon>Bacteria</taxon>
        <taxon>Fusobacteriati</taxon>
        <taxon>Fusobacteriota</taxon>
        <taxon>Fusobacteriia</taxon>
        <taxon>Fusobacteriales</taxon>
        <taxon>Fusobacteriaceae</taxon>
        <taxon>Fusobacterium</taxon>
    </lineage>
</organism>
<dbReference type="EMBL" id="JAMXTT010000002">
    <property type="protein sequence ID" value="MCW0263345.1"/>
    <property type="molecule type" value="Genomic_DNA"/>
</dbReference>
<reference evidence="2" key="1">
    <citation type="submission" date="2022-06" db="EMBL/GenBank/DDBJ databases">
        <title>Draft Genome Sequence of Fusobacterium vincentii Strain CNGBCC1850030, Isolated from Healthy Human Feces.</title>
        <authorList>
            <person name="Jing X."/>
            <person name="Liu C."/>
            <person name="Ye Y."/>
            <person name="Xu J."/>
            <person name="Huang H."/>
            <person name="Wang B."/>
            <person name="Wei J."/>
            <person name="Zhao J."/>
        </authorList>
    </citation>
    <scope>NUCLEOTIDE SEQUENCE</scope>
    <source>
        <strain evidence="2">CNGBCC1850030</strain>
    </source>
</reference>
<proteinExistence type="predicted"/>
<name>A0AAJ1FMD2_FUSVC</name>
<evidence type="ECO:0000313" key="2">
    <source>
        <dbReference type="EMBL" id="MCW0263345.1"/>
    </source>
</evidence>
<dbReference type="Pfam" id="PF03235">
    <property type="entry name" value="GmrSD_N"/>
    <property type="match status" value="1"/>
</dbReference>
<dbReference type="InterPro" id="IPR004919">
    <property type="entry name" value="GmrSD_N"/>
</dbReference>
<dbReference type="AlphaFoldDB" id="A0AAJ1FMD2"/>
<evidence type="ECO:0000313" key="3">
    <source>
        <dbReference type="Proteomes" id="UP001139307"/>
    </source>
</evidence>
<dbReference type="PANTHER" id="PTHR39639:SF1">
    <property type="entry name" value="DUF262 DOMAIN-CONTAINING PROTEIN"/>
    <property type="match status" value="1"/>
</dbReference>
<sequence length="386" mass="45145">MLNKVNKMNFNPSTLPIITLMNSIKNEKRSGLDLQPTYQRGYIWDNDFKEKLIYSLTKHYPIGNIIIRNLEEPNEKNSKSEVVDGQQRLTTIYKFVNDELIVSGEIARKIVEENIDYYEEEYLTNKAVGKILKRFKENKKIDLIFSSLPNGLKSDIETFPLSLTFISNAKTEEVSEYFRFVQNQERLKAGEIIGSFPNTYLEKYLRELNNKEKLLEILNFKDNRKEFEKIFYSMFGILENKIKLGGTDKNIQEYARNKNDNFTEEVNEQVNNMITNLNIISKLENRNKLEIGFNKRYLKFLLLICALGNLNFKENGEKILSDLNIINDKLSAFNSAKSNALDKKFGKYSRNKIEEYRKLSLLVKGAQKLIDVKKGIKFLEKELKNK</sequence>
<dbReference type="PANTHER" id="PTHR39639">
    <property type="entry name" value="CHROMOSOME 16, WHOLE GENOME SHOTGUN SEQUENCE"/>
    <property type="match status" value="1"/>
</dbReference>
<protein>
    <submittedName>
        <fullName evidence="2">DUF262 domain-containing protein</fullName>
    </submittedName>
</protein>
<dbReference type="RefSeq" id="WP_023035992.1">
    <property type="nucleotide sequence ID" value="NZ_JAMXTT010000002.1"/>
</dbReference>
<feature type="domain" description="GmrSD restriction endonucleases N-terminal" evidence="1">
    <location>
        <begin position="24"/>
        <end position="233"/>
    </location>
</feature>
<evidence type="ECO:0000259" key="1">
    <source>
        <dbReference type="Pfam" id="PF03235"/>
    </source>
</evidence>
<dbReference type="Proteomes" id="UP001139307">
    <property type="component" value="Unassembled WGS sequence"/>
</dbReference>